<dbReference type="HOGENOM" id="CLU_3163768_0_0_5"/>
<protein>
    <submittedName>
        <fullName evidence="1">Uncharacterized protein</fullName>
    </submittedName>
</protein>
<reference evidence="1 2" key="1">
    <citation type="submission" date="2012-04" db="EMBL/GenBank/DDBJ databases">
        <title>The Genome Sequence of Afipia clevelandensis ATCC 49720.</title>
        <authorList>
            <consortium name="The Broad Institute Genome Sequencing Platform"/>
            <person name="Earl A."/>
            <person name="Ward D."/>
            <person name="Feldgarden M."/>
            <person name="Gevers D."/>
            <person name="Huys G."/>
            <person name="Walker B."/>
            <person name="Young S.K."/>
            <person name="Zeng Q."/>
            <person name="Gargeya S."/>
            <person name="Fitzgerald M."/>
            <person name="Haas B."/>
            <person name="Abouelleil A."/>
            <person name="Alvarado L."/>
            <person name="Arachchi H.M."/>
            <person name="Berlin A."/>
            <person name="Chapman S.B."/>
            <person name="Goldberg J."/>
            <person name="Griggs A."/>
            <person name="Gujja S."/>
            <person name="Hansen M."/>
            <person name="Howarth C."/>
            <person name="Imamovic A."/>
            <person name="Larimer J."/>
            <person name="McCowen C."/>
            <person name="Montmayeur A."/>
            <person name="Murphy C."/>
            <person name="Neiman D."/>
            <person name="Pearson M."/>
            <person name="Priest M."/>
            <person name="Roberts A."/>
            <person name="Saif S."/>
            <person name="Shea T."/>
            <person name="Sisk P."/>
            <person name="Sykes S."/>
            <person name="Wortman J."/>
            <person name="Nusbaum C."/>
            <person name="Birren B."/>
        </authorList>
    </citation>
    <scope>NUCLEOTIDE SEQUENCE [LARGE SCALE GENOMIC DNA]</scope>
    <source>
        <strain evidence="1 2">ATCC 49720</strain>
    </source>
</reference>
<keyword evidence="2" id="KW-1185">Reference proteome</keyword>
<dbReference type="Proteomes" id="UP000001095">
    <property type="component" value="Unassembled WGS sequence"/>
</dbReference>
<comment type="caution">
    <text evidence="1">The sequence shown here is derived from an EMBL/GenBank/DDBJ whole genome shotgun (WGS) entry which is preliminary data.</text>
</comment>
<dbReference type="EMBL" id="AGWY01000006">
    <property type="protein sequence ID" value="EKS38972.1"/>
    <property type="molecule type" value="Genomic_DNA"/>
</dbReference>
<accession>K8P8S2</accession>
<name>K8P8S2_9BRAD</name>
<organism evidence="1 2">
    <name type="scientific">Afipia clevelandensis ATCC 49720</name>
    <dbReference type="NCBI Taxonomy" id="883079"/>
    <lineage>
        <taxon>Bacteria</taxon>
        <taxon>Pseudomonadati</taxon>
        <taxon>Pseudomonadota</taxon>
        <taxon>Alphaproteobacteria</taxon>
        <taxon>Hyphomicrobiales</taxon>
        <taxon>Nitrobacteraceae</taxon>
        <taxon>Afipia</taxon>
    </lineage>
</organism>
<evidence type="ECO:0000313" key="1">
    <source>
        <dbReference type="EMBL" id="EKS38972.1"/>
    </source>
</evidence>
<dbReference type="AlphaFoldDB" id="K8P8S2"/>
<gene>
    <name evidence="1" type="ORF">HMPREF9696_01441</name>
</gene>
<evidence type="ECO:0000313" key="2">
    <source>
        <dbReference type="Proteomes" id="UP000001095"/>
    </source>
</evidence>
<sequence>MTSGANLFGMKSGRFWPRCGGFMPVPKTLAPHLTAADNGLRRGFICR</sequence>
<proteinExistence type="predicted"/>